<dbReference type="InterPro" id="IPR014030">
    <property type="entry name" value="Ketoacyl_synth_N"/>
</dbReference>
<accession>A0ABQ8G239</accession>
<dbReference type="Gene3D" id="3.30.70.2490">
    <property type="match status" value="1"/>
</dbReference>
<dbReference type="SUPFAM" id="SSF53901">
    <property type="entry name" value="Thiolase-like"/>
    <property type="match status" value="2"/>
</dbReference>
<dbReference type="PROSITE" id="PS00606">
    <property type="entry name" value="KS3_1"/>
    <property type="match status" value="1"/>
</dbReference>
<dbReference type="CDD" id="cd00828">
    <property type="entry name" value="elong_cond_enzymes"/>
    <property type="match status" value="1"/>
</dbReference>
<dbReference type="SUPFAM" id="SSF51735">
    <property type="entry name" value="NAD(P)-binding Rossmann-fold domains"/>
    <property type="match status" value="1"/>
</dbReference>
<dbReference type="Gene3D" id="6.10.250.1930">
    <property type="match status" value="1"/>
</dbReference>
<dbReference type="InterPro" id="IPR050830">
    <property type="entry name" value="Fungal_FAS"/>
</dbReference>
<dbReference type="Pfam" id="PF00109">
    <property type="entry name" value="ketoacyl-synt"/>
    <property type="match status" value="1"/>
</dbReference>
<protein>
    <recommendedName>
        <fullName evidence="2">beta-ketoacyl-[acyl-carrier-protein] synthase I</fullName>
        <ecNumber evidence="2">2.3.1.41</ecNumber>
    </recommendedName>
</protein>
<dbReference type="PIRSF" id="PIRSF000454">
    <property type="entry name" value="FAS_yeast_alpha"/>
    <property type="match status" value="1"/>
</dbReference>
<dbReference type="Gene3D" id="6.10.140.1410">
    <property type="match status" value="1"/>
</dbReference>
<organism evidence="10 11">
    <name type="scientific">Macrophomina phaseolina</name>
    <dbReference type="NCBI Taxonomy" id="35725"/>
    <lineage>
        <taxon>Eukaryota</taxon>
        <taxon>Fungi</taxon>
        <taxon>Dikarya</taxon>
        <taxon>Ascomycota</taxon>
        <taxon>Pezizomycotina</taxon>
        <taxon>Dothideomycetes</taxon>
        <taxon>Dothideomycetes incertae sedis</taxon>
        <taxon>Botryosphaeriales</taxon>
        <taxon>Botryosphaeriaceae</taxon>
        <taxon>Macrophomina</taxon>
    </lineage>
</organism>
<dbReference type="PROSITE" id="PS52004">
    <property type="entry name" value="KS3_2"/>
    <property type="match status" value="1"/>
</dbReference>
<keyword evidence="3 6" id="KW-0596">Phosphopantetheine</keyword>
<dbReference type="CDD" id="cd08950">
    <property type="entry name" value="KR_fFAS_SDR_c_like"/>
    <property type="match status" value="1"/>
</dbReference>
<evidence type="ECO:0000256" key="7">
    <source>
        <dbReference type="SAM" id="MobiDB-lite"/>
    </source>
</evidence>
<dbReference type="EMBL" id="JAGTJR010000025">
    <property type="protein sequence ID" value="KAH7042645.1"/>
    <property type="molecule type" value="Genomic_DNA"/>
</dbReference>
<evidence type="ECO:0000256" key="2">
    <source>
        <dbReference type="ARBA" id="ARBA00013191"/>
    </source>
</evidence>
<dbReference type="Gene3D" id="3.40.47.10">
    <property type="match status" value="1"/>
</dbReference>
<name>A0ABQ8G239_9PEZI</name>
<dbReference type="EC" id="2.3.1.41" evidence="2"/>
<comment type="similarity">
    <text evidence="1 6">Belongs to the thiolase-like superfamily. Fungal fatty acid synthetase subunit alpha family.</text>
</comment>
<evidence type="ECO:0000259" key="9">
    <source>
        <dbReference type="PROSITE" id="PS52004"/>
    </source>
</evidence>
<reference evidence="10 11" key="1">
    <citation type="journal article" date="2021" name="Nat. Commun.">
        <title>Genetic determinants of endophytism in the Arabidopsis root mycobiome.</title>
        <authorList>
            <person name="Mesny F."/>
            <person name="Miyauchi S."/>
            <person name="Thiergart T."/>
            <person name="Pickel B."/>
            <person name="Atanasova L."/>
            <person name="Karlsson M."/>
            <person name="Huettel B."/>
            <person name="Barry K.W."/>
            <person name="Haridas S."/>
            <person name="Chen C."/>
            <person name="Bauer D."/>
            <person name="Andreopoulos W."/>
            <person name="Pangilinan J."/>
            <person name="LaButti K."/>
            <person name="Riley R."/>
            <person name="Lipzen A."/>
            <person name="Clum A."/>
            <person name="Drula E."/>
            <person name="Henrissat B."/>
            <person name="Kohler A."/>
            <person name="Grigoriev I.V."/>
            <person name="Martin F.M."/>
            <person name="Hacquard S."/>
        </authorList>
    </citation>
    <scope>NUCLEOTIDE SEQUENCE [LARGE SCALE GENOMIC DNA]</scope>
    <source>
        <strain evidence="10 11">MPI-SDFR-AT-0080</strain>
    </source>
</reference>
<dbReference type="InterPro" id="IPR041550">
    <property type="entry name" value="FASI_helical"/>
</dbReference>
<dbReference type="InterPro" id="IPR009081">
    <property type="entry name" value="PP-bd_ACP"/>
</dbReference>
<evidence type="ECO:0000313" key="10">
    <source>
        <dbReference type="EMBL" id="KAH7042645.1"/>
    </source>
</evidence>
<keyword evidence="5 6" id="KW-0808">Transferase</keyword>
<dbReference type="InterPro" id="IPR014031">
    <property type="entry name" value="Ketoacyl_synth_C"/>
</dbReference>
<dbReference type="InterPro" id="IPR016035">
    <property type="entry name" value="Acyl_Trfase/lysoPLipase"/>
</dbReference>
<evidence type="ECO:0000256" key="6">
    <source>
        <dbReference type="PIRNR" id="PIRNR000454"/>
    </source>
</evidence>
<dbReference type="Pfam" id="PF18325">
    <property type="entry name" value="Fas_alpha_ACP"/>
    <property type="match status" value="1"/>
</dbReference>
<dbReference type="InterPro" id="IPR018201">
    <property type="entry name" value="Ketoacyl_synth_AS"/>
</dbReference>
<evidence type="ECO:0000256" key="5">
    <source>
        <dbReference type="ARBA" id="ARBA00022679"/>
    </source>
</evidence>
<proteinExistence type="inferred from homology"/>
<feature type="domain" description="Ketosynthase family 3 (KS3)" evidence="9">
    <location>
        <begin position="971"/>
        <end position="1499"/>
    </location>
</feature>
<feature type="region of interest" description="Disordered" evidence="7">
    <location>
        <begin position="98"/>
        <end position="118"/>
    </location>
</feature>
<dbReference type="InterPro" id="IPR016039">
    <property type="entry name" value="Thiolase-like"/>
</dbReference>
<comment type="caution">
    <text evidence="10">The sequence shown here is derived from an EMBL/GenBank/DDBJ whole genome shotgun (WGS) entry which is preliminary data.</text>
</comment>
<evidence type="ECO:0000313" key="11">
    <source>
        <dbReference type="Proteomes" id="UP000774617"/>
    </source>
</evidence>
<dbReference type="PANTHER" id="PTHR10982:SF21">
    <property type="entry name" value="FATTY ACID SYNTHASE SUBUNIT BETA"/>
    <property type="match status" value="1"/>
</dbReference>
<dbReference type="InterPro" id="IPR040899">
    <property type="entry name" value="Fas_alpha_ACP"/>
</dbReference>
<dbReference type="InterPro" id="IPR036291">
    <property type="entry name" value="NAD(P)-bd_dom_sf"/>
</dbReference>
<evidence type="ECO:0000259" key="8">
    <source>
        <dbReference type="PROSITE" id="PS50075"/>
    </source>
</evidence>
<dbReference type="Pfam" id="PF18314">
    <property type="entry name" value="FAS_I_H"/>
    <property type="match status" value="1"/>
</dbReference>
<gene>
    <name evidence="10" type="ORF">B0J12DRAFT_629757</name>
</gene>
<dbReference type="SUPFAM" id="SSF52151">
    <property type="entry name" value="FabD/lysophospholipase-like"/>
    <property type="match status" value="1"/>
</dbReference>
<feature type="domain" description="Carrier" evidence="8">
    <location>
        <begin position="141"/>
        <end position="216"/>
    </location>
</feature>
<sequence>MTLDQDLAHEAVVELLAHQFAYPVKWIDTQDVLLRQQKKERVVEIGPSNTLTVMAKRTVASQLRDYDDAQWIRRDLLSCEDDAKEIYFQRDALVPNESTKAADKAAAEPPPSHQMRVEQPAVAPVPTLSKGPALKKADEPVTAKAILRTMIAQKLKKRPEEIQDKDSIKSLAGGRSTLENEIVGDLVSEFGGVPERAEDASIADLGDALQRSFRGTLGPQAAMMVEKLMGSRMPGGFATREARAYLSQRWGLAAGRQDSVLLNAAAAPPAARLPDVPAAHDFFDSIARRHLLDAGLPVEDPTPDPQNAATSINPEALRSIARDQEAFHQRRLQLLARELGFDLQAGLKASENARAAIADLQGQLDLWNNEHGDAYASGIRPIFDPRKARSFDSSWAWAIHDAFALFHRLLRDAPALDDARVHRSCNSISRRCTPQVLEVLRYLKTACQIDSTNHHKAAGKVITSLVDRCETEQSPSFIFSGSVSDGSLCAHEMKHKAFGKWVLDREATHIFHEVLRKIQADGLSFADRTVLLTGAGRDSIGAEILRGLLAGGAKVIVTTSSYSPASINAYRDLYVKHAGPGSHLVVVPFNQGSHSDVSALVSYIYGHGGLGWDLDAVIPFAAISEGGRELDSIDSKSELAHRVMLTNTIRLVGAIKRHKEDAGYDTRPAQVILPLSANHGIFGGDGLYAESKIALETLFNKWHSESWGNYLSISGAAIGWTRGTGLMKGNDLLVEEVEKLGVKTFSQSEMAANILALLDPAMMEAIEERPLYADFNGGLDMAHGLFERLRQIRQHIADAGDIQRALAAEEAVDKSQTAFNAVFEEEEPLFPRANIQLGFPDLPDFQSSLSPLSKLHGMVDLESVAVVAGFSELGPWGSSRTRWEMEAKGTFSLEGWVEMAWIMGLVKYAEHPSWRGSEQPAGWVDAKSSEPVQDHEIEGRYGEHIKAHTGIRIVEPELWDGYDPDKKQFFQEVVVQADLEPFEASEDTAQAFKRRHGDYADILDGKVYIKKGASLLIPKAAKFGHNVAGQIPTGFDPRTYGISEDIISQVDPITLYSLICTVEALFSAGITDPYEVYKYIHASELGNCVGTGVGGVASAAQMYKGRSMERDVPKDVLQETFLNTVGAWVNMLLLSSNGPIRTPVGACATAIESLDTAHDLIMTGKAKFCLVGGVDDLEEHMAYEFANMKATNNNELDAAHGRAANEMSRPTASDRRGFLESHGCGLQVVCTAKLALDMGLPVYGILAFTGTASDKIGRSVPAPGKGVMVNVKERPAAFASPLLSLDYRRRQVASRRRQIHEFKELELAQLDDEIATMDMGENASREYRAYREQHIHAEASRQESDALRAFGNNFWRQHPEIAPIRGALATWGLTIDDLEVASFHGTSTIKNEQNECEIMQRQLTHLGRTRGNRVLGVFQKYLTGHPKGAAGAWMLNGCLQILNTGLVPGNRNADNIDPYLEQFDHIAFINKSIQTTGIKAASVFSFGFGQKGTQAIVINPKYLFAALDEADYDVYKGKTLQRRRVATAEFQQRMLSGKLFVAKDATPFQGRREAEALIDPTSRLSSL</sequence>
<dbReference type="InterPro" id="IPR047224">
    <property type="entry name" value="FAS_alpha_su_C"/>
</dbReference>
<dbReference type="Gene3D" id="3.90.25.70">
    <property type="match status" value="1"/>
</dbReference>
<dbReference type="InterPro" id="IPR020841">
    <property type="entry name" value="PKS_Beta-ketoAc_synthase_dom"/>
</dbReference>
<dbReference type="PROSITE" id="PS50075">
    <property type="entry name" value="CARRIER"/>
    <property type="match status" value="1"/>
</dbReference>
<dbReference type="InterPro" id="IPR026025">
    <property type="entry name" value="FAS_alpha_yeast"/>
</dbReference>
<dbReference type="Pfam" id="PF02801">
    <property type="entry name" value="Ketoacyl-synt_C"/>
    <property type="match status" value="1"/>
</dbReference>
<evidence type="ECO:0000256" key="4">
    <source>
        <dbReference type="ARBA" id="ARBA00022553"/>
    </source>
</evidence>
<dbReference type="Proteomes" id="UP000774617">
    <property type="component" value="Unassembled WGS sequence"/>
</dbReference>
<keyword evidence="4" id="KW-0597">Phosphoprotein</keyword>
<dbReference type="Gene3D" id="3.40.50.720">
    <property type="entry name" value="NAD(P)-binding Rossmann-like Domain"/>
    <property type="match status" value="2"/>
</dbReference>
<evidence type="ECO:0000256" key="3">
    <source>
        <dbReference type="ARBA" id="ARBA00022450"/>
    </source>
</evidence>
<dbReference type="PANTHER" id="PTHR10982">
    <property type="entry name" value="MALONYL COA-ACYL CARRIER PROTEIN TRANSACYLASE"/>
    <property type="match status" value="1"/>
</dbReference>
<evidence type="ECO:0000256" key="1">
    <source>
        <dbReference type="ARBA" id="ARBA00007485"/>
    </source>
</evidence>
<keyword evidence="11" id="KW-1185">Reference proteome</keyword>